<dbReference type="PIRSF" id="PIRSF000382">
    <property type="entry name" value="MeTrfase_B12_ind"/>
    <property type="match status" value="1"/>
</dbReference>
<feature type="binding site" evidence="11">
    <location>
        <position position="152"/>
    </location>
    <ligand>
        <name>5-methyltetrahydropteroyltri-L-glutamate</name>
        <dbReference type="ChEBI" id="CHEBI:58207"/>
    </ligand>
</feature>
<dbReference type="EMBL" id="CP000934">
    <property type="protein sequence ID" value="ACE83506.1"/>
    <property type="molecule type" value="Genomic_DNA"/>
</dbReference>
<keyword evidence="4 11" id="KW-0489">Methyltransferase</keyword>
<dbReference type="HAMAP" id="MF_00172">
    <property type="entry name" value="Meth_synth"/>
    <property type="match status" value="1"/>
</dbReference>
<evidence type="ECO:0000256" key="10">
    <source>
        <dbReference type="ARBA" id="ARBA00023167"/>
    </source>
</evidence>
<feature type="binding site" evidence="13">
    <location>
        <position position="768"/>
    </location>
    <ligand>
        <name>Zn(2+)</name>
        <dbReference type="ChEBI" id="CHEBI:29105"/>
        <label>1</label>
        <note>catalytic</note>
    </ligand>
</feature>
<feature type="binding site" evidence="11 12">
    <location>
        <position position="526"/>
    </location>
    <ligand>
        <name>L-methionine</name>
        <dbReference type="ChEBI" id="CHEBI:57844"/>
    </ligand>
</feature>
<evidence type="ECO:0000256" key="2">
    <source>
        <dbReference type="ARBA" id="ARBA00004681"/>
    </source>
</evidence>
<feature type="domain" description="Cobalamin-independent methionine synthase MetE N-terminal" evidence="16">
    <location>
        <begin position="124"/>
        <end position="350"/>
    </location>
</feature>
<feature type="binding site" evidence="11">
    <location>
        <position position="768"/>
    </location>
    <ligand>
        <name>Zn(2+)</name>
        <dbReference type="ChEBI" id="CHEBI:29105"/>
        <note>catalytic</note>
    </ligand>
</feature>
<evidence type="ECO:0000313" key="17">
    <source>
        <dbReference type="EMBL" id="ACE83506.1"/>
    </source>
</evidence>
<feature type="binding site" evidence="12">
    <location>
        <position position="157"/>
    </location>
    <ligand>
        <name>5-methyltetrahydropteroyltri-L-glutamate</name>
        <dbReference type="ChEBI" id="CHEBI:58207"/>
    </ligand>
</feature>
<evidence type="ECO:0000256" key="11">
    <source>
        <dbReference type="HAMAP-Rule" id="MF_00172"/>
    </source>
</evidence>
<dbReference type="InterPro" id="IPR038071">
    <property type="entry name" value="UROD/MetE-like_sf"/>
</dbReference>
<dbReference type="KEGG" id="cja:CJA_2448"/>
<dbReference type="CDD" id="cd03312">
    <property type="entry name" value="CIMS_N_terminal_like"/>
    <property type="match status" value="1"/>
</dbReference>
<reference evidence="17 18" key="1">
    <citation type="journal article" date="2008" name="J. Bacteriol.">
        <title>Insights into plant cell wall degradation from the genome sequence of the soil bacterium Cellvibrio japonicus.</title>
        <authorList>
            <person name="Deboy R.T."/>
            <person name="Mongodin E.F."/>
            <person name="Fouts D.E."/>
            <person name="Tailford L.E."/>
            <person name="Khouri H."/>
            <person name="Emerson J.B."/>
            <person name="Mohamoud Y."/>
            <person name="Watkins K."/>
            <person name="Henrissat B."/>
            <person name="Gilbert H.J."/>
            <person name="Nelson K.E."/>
        </authorList>
    </citation>
    <scope>NUCLEOTIDE SEQUENCE [LARGE SCALE GENOMIC DNA]</scope>
    <source>
        <strain evidence="17 18">Ueda107</strain>
    </source>
</reference>
<dbReference type="UniPathway" id="UPA00051">
    <property type="reaction ID" value="UER00082"/>
</dbReference>
<feature type="binding site" evidence="11">
    <location>
        <begin position="19"/>
        <end position="22"/>
    </location>
    <ligand>
        <name>5-methyltetrahydropteroyltri-L-glutamate</name>
        <dbReference type="ChEBI" id="CHEBI:58207"/>
    </ligand>
</feature>
<keyword evidence="8 11" id="KW-0677">Repeat</keyword>
<evidence type="ECO:0000256" key="6">
    <source>
        <dbReference type="ARBA" id="ARBA00022679"/>
    </source>
</evidence>
<protein>
    <recommendedName>
        <fullName evidence="11">5-methyltetrahydropteroyltriglutamate--homocysteine methyltransferase</fullName>
        <ecNumber evidence="11">2.1.1.14</ecNumber>
    </recommendedName>
    <alternativeName>
        <fullName evidence="11">Cobalamin-independent methionine synthase</fullName>
    </alternativeName>
    <alternativeName>
        <fullName evidence="11">Methionine synthase, vitamin-B12 independent isozyme</fullName>
    </alternativeName>
</protein>
<dbReference type="Gene3D" id="3.20.20.210">
    <property type="match status" value="2"/>
</dbReference>
<evidence type="ECO:0000256" key="7">
    <source>
        <dbReference type="ARBA" id="ARBA00022723"/>
    </source>
</evidence>
<evidence type="ECO:0000259" key="16">
    <source>
        <dbReference type="Pfam" id="PF08267"/>
    </source>
</evidence>
<keyword evidence="6 11" id="KW-0808">Transferase</keyword>
<dbReference type="CDD" id="cd03311">
    <property type="entry name" value="CIMS_C_terminal_like"/>
    <property type="match status" value="1"/>
</dbReference>
<dbReference type="GO" id="GO:0032259">
    <property type="term" value="P:methylation"/>
    <property type="evidence" value="ECO:0007669"/>
    <property type="project" value="UniProtKB-KW"/>
</dbReference>
<dbReference type="AlphaFoldDB" id="B3PKI0"/>
<feature type="binding site" evidence="11 12">
    <location>
        <position position="603"/>
    </location>
    <ligand>
        <name>5-methyltetrahydropteroyltri-L-glutamate</name>
        <dbReference type="ChEBI" id="CHEBI:58207"/>
    </ligand>
</feature>
<dbReference type="GO" id="GO:0003871">
    <property type="term" value="F:5-methyltetrahydropteroyltriglutamate-homocysteine S-methyltransferase activity"/>
    <property type="evidence" value="ECO:0007669"/>
    <property type="project" value="UniProtKB-UniRule"/>
</dbReference>
<organism evidence="17 18">
    <name type="scientific">Cellvibrio japonicus (strain Ueda107)</name>
    <name type="common">Pseudomonas fluorescens subsp. cellulosa</name>
    <dbReference type="NCBI Taxonomy" id="498211"/>
    <lineage>
        <taxon>Bacteria</taxon>
        <taxon>Pseudomonadati</taxon>
        <taxon>Pseudomonadota</taxon>
        <taxon>Gammaproteobacteria</taxon>
        <taxon>Cellvibrionales</taxon>
        <taxon>Cellvibrionaceae</taxon>
        <taxon>Cellvibrio</taxon>
    </lineage>
</organism>
<feature type="binding site" evidence="11">
    <location>
        <position position="683"/>
    </location>
    <ligand>
        <name>Zn(2+)</name>
        <dbReference type="ChEBI" id="CHEBI:29105"/>
        <note>catalytic</note>
    </ligand>
</feature>
<keyword evidence="7 11" id="KW-0479">Metal-binding</keyword>
<keyword evidence="9 11" id="KW-0862">Zinc</keyword>
<evidence type="ECO:0000256" key="1">
    <source>
        <dbReference type="ARBA" id="ARBA00002777"/>
    </source>
</evidence>
<feature type="binding site" evidence="11 12">
    <location>
        <begin position="473"/>
        <end position="475"/>
    </location>
    <ligand>
        <name>L-methionine</name>
        <dbReference type="ChEBI" id="CHEBI:57844"/>
    </ligand>
</feature>
<dbReference type="FunFam" id="3.20.20.210:FF:000002">
    <property type="entry name" value="5-methyltetrahydropteroyltriglutamate--homocysteine methyltransferase"/>
    <property type="match status" value="1"/>
</dbReference>
<evidence type="ECO:0000256" key="5">
    <source>
        <dbReference type="ARBA" id="ARBA00022605"/>
    </source>
</evidence>
<feature type="binding site" evidence="13">
    <location>
        <position position="685"/>
    </location>
    <ligand>
        <name>Zn(2+)</name>
        <dbReference type="ChEBI" id="CHEBI:29105"/>
        <label>1</label>
        <note>catalytic</note>
    </ligand>
</feature>
<evidence type="ECO:0000256" key="14">
    <source>
        <dbReference type="PIRSR" id="PIRSR000382-3"/>
    </source>
</evidence>
<feature type="binding site" evidence="11 12">
    <location>
        <position position="641"/>
    </location>
    <ligand>
        <name>L-methionine</name>
        <dbReference type="ChEBI" id="CHEBI:57844"/>
    </ligand>
</feature>
<dbReference type="InterPro" id="IPR002629">
    <property type="entry name" value="Met_Synth_C/arc"/>
</dbReference>
<dbReference type="STRING" id="498211.CJA_2448"/>
<feature type="binding site" evidence="13">
    <location>
        <position position="707"/>
    </location>
    <ligand>
        <name>Zn(2+)</name>
        <dbReference type="ChEBI" id="CHEBI:29105"/>
        <label>1</label>
        <note>catalytic</note>
    </ligand>
</feature>
<comment type="function">
    <text evidence="1 11">Catalyzes the transfer of a methyl group from 5-methyltetrahydrofolate to homocysteine resulting in methionine formation.</text>
</comment>
<evidence type="ECO:0000256" key="4">
    <source>
        <dbReference type="ARBA" id="ARBA00022603"/>
    </source>
</evidence>
<dbReference type="GO" id="GO:0008270">
    <property type="term" value="F:zinc ion binding"/>
    <property type="evidence" value="ECO:0007669"/>
    <property type="project" value="InterPro"/>
</dbReference>
<dbReference type="SUPFAM" id="SSF51726">
    <property type="entry name" value="UROD/MetE-like"/>
    <property type="match status" value="2"/>
</dbReference>
<dbReference type="InterPro" id="IPR013215">
    <property type="entry name" value="Cbl-indep_Met_Synth_N"/>
</dbReference>
<feature type="binding site" evidence="11 12">
    <location>
        <begin position="473"/>
        <end position="475"/>
    </location>
    <ligand>
        <name>L-homocysteine</name>
        <dbReference type="ChEBI" id="CHEBI:58199"/>
    </ligand>
</feature>
<dbReference type="eggNOG" id="COG0620">
    <property type="taxonomic scope" value="Bacteria"/>
</dbReference>
<accession>B3PKI0</accession>
<evidence type="ECO:0000259" key="15">
    <source>
        <dbReference type="Pfam" id="PF01717"/>
    </source>
</evidence>
<evidence type="ECO:0000256" key="3">
    <source>
        <dbReference type="ARBA" id="ARBA00009553"/>
    </source>
</evidence>
<dbReference type="Pfam" id="PF01717">
    <property type="entry name" value="Meth_synt_2"/>
    <property type="match status" value="1"/>
</dbReference>
<evidence type="ECO:0000256" key="9">
    <source>
        <dbReference type="ARBA" id="ARBA00022833"/>
    </source>
</evidence>
<feature type="active site" description="Proton donor" evidence="11 14">
    <location>
        <position position="736"/>
    </location>
</feature>
<comment type="cofactor">
    <cofactor evidence="13">
        <name>Zn(2+)</name>
        <dbReference type="ChEBI" id="CHEBI:29105"/>
    </cofactor>
    <text evidence="13">Binds 2 Zn(2+) ions per subunit.</text>
</comment>
<dbReference type="Pfam" id="PF08267">
    <property type="entry name" value="Meth_synt_1"/>
    <property type="match status" value="2"/>
</dbReference>
<feature type="binding site" evidence="12">
    <location>
        <position position="22"/>
    </location>
    <ligand>
        <name>5-methyltetrahydropteroyltri-L-glutamate</name>
        <dbReference type="ChEBI" id="CHEBI:58207"/>
    </ligand>
</feature>
<dbReference type="Proteomes" id="UP000001036">
    <property type="component" value="Chromosome"/>
</dbReference>
<dbReference type="GO" id="GO:0009086">
    <property type="term" value="P:methionine biosynthetic process"/>
    <property type="evidence" value="ECO:0007669"/>
    <property type="project" value="UniProtKB-UniRule"/>
</dbReference>
<feature type="binding site" evidence="11">
    <location>
        <position position="685"/>
    </location>
    <ligand>
        <name>Zn(2+)</name>
        <dbReference type="ChEBI" id="CHEBI:29105"/>
        <note>catalytic</note>
    </ligand>
</feature>
<dbReference type="OrthoDB" id="244285at2"/>
<feature type="domain" description="Cobalamin-independent methionine synthase MetE N-terminal" evidence="16">
    <location>
        <begin position="7"/>
        <end position="90"/>
    </location>
</feature>
<dbReference type="NCBIfam" id="TIGR01371">
    <property type="entry name" value="met_syn_B12ind"/>
    <property type="match status" value="1"/>
</dbReference>
<dbReference type="RefSeq" id="WP_012488045.1">
    <property type="nucleotide sequence ID" value="NC_010995.1"/>
</dbReference>
<evidence type="ECO:0000256" key="12">
    <source>
        <dbReference type="PIRSR" id="PIRSR000382-1"/>
    </source>
</evidence>
<dbReference type="InterPro" id="IPR006276">
    <property type="entry name" value="Cobalamin-indep_Met_synthase"/>
</dbReference>
<feature type="binding site" evidence="13">
    <location>
        <position position="683"/>
    </location>
    <ligand>
        <name>Zn(2+)</name>
        <dbReference type="ChEBI" id="CHEBI:29105"/>
        <label>1</label>
        <note>catalytic</note>
    </ligand>
</feature>
<comment type="similarity">
    <text evidence="3 11">Belongs to the vitamin-B12 independent methionine synthase family.</text>
</comment>
<feature type="domain" description="Cobalamin-independent methionine synthase MetE C-terminal/archaeal" evidence="15">
    <location>
        <begin position="468"/>
        <end position="790"/>
    </location>
</feature>
<feature type="binding site" evidence="11">
    <location>
        <position position="647"/>
    </location>
    <ligand>
        <name>5-methyltetrahydropteroyltri-L-glutamate</name>
        <dbReference type="ChEBI" id="CHEBI:58207"/>
    </ligand>
</feature>
<comment type="cofactor">
    <cofactor evidence="11">
        <name>Zn(2+)</name>
        <dbReference type="ChEBI" id="CHEBI:29105"/>
    </cofactor>
    <text evidence="11">Binds 1 zinc ion per subunit.</text>
</comment>
<sequence length="809" mass="91052">MNQTLTTHNLGFPRIGADRELKKALEAYWRGDITQAQLEQTGRKLRQTHWQWQADAGLSLIPTGDFAWYDQVLTLSATLGNIPLRHRSLSHHKGTADHGHSHQESGCCNHTGTEVSEFASEPCQDIDLDTLFRVARGRAPSGQATTASDMTKWFDTNYHYLVPEFHAGQQFQLSWTQIIDDTREAIALGYKAKPVILGPLSYLWLGREKHSGFDRLDLLDSLIPAYQQLLTALADTGATWVQIDEPILVLDLPGPWQRAFEEAYNRLQQRQLNILLATYFGALGDNLTTAINLPVAGLHIDAVRAPEQLLPVIDRLPAHKILSVGVVDGRNIWRNDLAKSLSLLKPAQERLGQRLWIAPSCSLLHSPVNLERETQLPADLKSWLAFARQKLDEVAVLETLLSRPFDSIAQQALAHSNAIAECRAQSPKTHNPEVRARLNAITEALWNRQSPFAQRIAKQQALLQLPLFPTTTIGSFPQTDDIRKTRSEFKQGQINSAEYENRIRQEIADCIAKQEAIGLDVLVHGEAERNDMVEYFGEQLDGYTFTQHGWVQSYGSRCVKPPIIYGDVARPAPITLSWARYAQSLSNKPVKGMLTGPITMLFWSFVRDDQPRSTTALQIALALRDEVVDLEAAGIQVIQIDEPAIREGLPLRDKDRRAYLDWAVKAFRITASGVQDETQIHTHMCYSEFNDIIQAIAALDADVITIETSRSDGELLQAFEQFNYPNDIGPGVYDIHSPNVPDVNSMVQLIKRAARQLPTERLWVNPDCGLKTRRWPETEAALVNMVKAARELREEFVREQERDRVIAAN</sequence>
<keyword evidence="18" id="KW-1185">Reference proteome</keyword>
<evidence type="ECO:0000256" key="8">
    <source>
        <dbReference type="ARBA" id="ARBA00022737"/>
    </source>
</evidence>
<dbReference type="HOGENOM" id="CLU_013175_0_0_6"/>
<feature type="binding site" evidence="11">
    <location>
        <position position="526"/>
    </location>
    <ligand>
        <name>L-homocysteine</name>
        <dbReference type="ChEBI" id="CHEBI:58199"/>
    </ligand>
</feature>
<name>B3PKI0_CELJU</name>
<keyword evidence="5 11" id="KW-0028">Amino-acid biosynthesis</keyword>
<dbReference type="NCBIfam" id="NF003556">
    <property type="entry name" value="PRK05222.1"/>
    <property type="match status" value="1"/>
</dbReference>
<evidence type="ECO:0000256" key="13">
    <source>
        <dbReference type="PIRSR" id="PIRSR000382-2"/>
    </source>
</evidence>
<comment type="catalytic activity">
    <reaction evidence="11">
        <text>5-methyltetrahydropteroyltri-L-glutamate + L-homocysteine = tetrahydropteroyltri-L-glutamate + L-methionine</text>
        <dbReference type="Rhea" id="RHEA:21196"/>
        <dbReference type="ChEBI" id="CHEBI:57844"/>
        <dbReference type="ChEBI" id="CHEBI:58140"/>
        <dbReference type="ChEBI" id="CHEBI:58199"/>
        <dbReference type="ChEBI" id="CHEBI:58207"/>
        <dbReference type="EC" id="2.1.1.14"/>
    </reaction>
</comment>
<feature type="binding site" evidence="11">
    <location>
        <position position="707"/>
    </location>
    <ligand>
        <name>Zn(2+)</name>
        <dbReference type="ChEBI" id="CHEBI:29105"/>
        <note>catalytic</note>
    </ligand>
</feature>
<evidence type="ECO:0000313" key="18">
    <source>
        <dbReference type="Proteomes" id="UP000001036"/>
    </source>
</evidence>
<feature type="binding site" evidence="11 12">
    <location>
        <position position="641"/>
    </location>
    <ligand>
        <name>L-homocysteine</name>
        <dbReference type="ChEBI" id="CHEBI:58199"/>
    </ligand>
</feature>
<dbReference type="EC" id="2.1.1.14" evidence="11"/>
<gene>
    <name evidence="11 17" type="primary">metE</name>
    <name evidence="17" type="ordered locus">CJA_2448</name>
</gene>
<feature type="binding site" evidence="11 12">
    <location>
        <begin position="557"/>
        <end position="558"/>
    </location>
    <ligand>
        <name>5-methyltetrahydropteroyltri-L-glutamate</name>
        <dbReference type="ChEBI" id="CHEBI:58207"/>
    </ligand>
</feature>
<dbReference type="PANTHER" id="PTHR30519">
    <property type="entry name" value="5-METHYLTETRAHYDROPTEROYLTRIGLUTAMATE--HOMOCYSTEINE METHYLTRANSFERASE"/>
    <property type="match status" value="1"/>
</dbReference>
<comment type="pathway">
    <text evidence="2 11">Amino-acid biosynthesis; L-methionine biosynthesis via de novo pathway; L-methionine from L-homocysteine (MetE route): step 1/1.</text>
</comment>
<keyword evidence="10 11" id="KW-0486">Methionine biosynthesis</keyword>
<proteinExistence type="inferred from homology"/>